<gene>
    <name evidence="1" type="ORF">VTL71DRAFT_15068</name>
</gene>
<sequence>MPHFWRGCQIEISDRSLPHEPHEPHEPHTACSLQLAACTERDKPPIEHKTTYYPPDISHSALCAHLAQSLSFSINSVEQNMR</sequence>
<name>A0ABR4CFI9_9HELO</name>
<reference evidence="1 2" key="1">
    <citation type="journal article" date="2024" name="Commun. Biol.">
        <title>Comparative genomic analysis of thermophilic fungi reveals convergent evolutionary adaptations and gene losses.</title>
        <authorList>
            <person name="Steindorff A.S."/>
            <person name="Aguilar-Pontes M.V."/>
            <person name="Robinson A.J."/>
            <person name="Andreopoulos B."/>
            <person name="LaButti K."/>
            <person name="Kuo A."/>
            <person name="Mondo S."/>
            <person name="Riley R."/>
            <person name="Otillar R."/>
            <person name="Haridas S."/>
            <person name="Lipzen A."/>
            <person name="Grimwood J."/>
            <person name="Schmutz J."/>
            <person name="Clum A."/>
            <person name="Reid I.D."/>
            <person name="Moisan M.C."/>
            <person name="Butler G."/>
            <person name="Nguyen T.T.M."/>
            <person name="Dewar K."/>
            <person name="Conant G."/>
            <person name="Drula E."/>
            <person name="Henrissat B."/>
            <person name="Hansel C."/>
            <person name="Singer S."/>
            <person name="Hutchinson M.I."/>
            <person name="de Vries R.P."/>
            <person name="Natvig D.O."/>
            <person name="Powell A.J."/>
            <person name="Tsang A."/>
            <person name="Grigoriev I.V."/>
        </authorList>
    </citation>
    <scope>NUCLEOTIDE SEQUENCE [LARGE SCALE GENOMIC DNA]</scope>
    <source>
        <strain evidence="1 2">CBS 494.80</strain>
    </source>
</reference>
<dbReference type="Proteomes" id="UP001595075">
    <property type="component" value="Unassembled WGS sequence"/>
</dbReference>
<keyword evidence="2" id="KW-1185">Reference proteome</keyword>
<organism evidence="1 2">
    <name type="scientific">Oculimacula yallundae</name>
    <dbReference type="NCBI Taxonomy" id="86028"/>
    <lineage>
        <taxon>Eukaryota</taxon>
        <taxon>Fungi</taxon>
        <taxon>Dikarya</taxon>
        <taxon>Ascomycota</taxon>
        <taxon>Pezizomycotina</taxon>
        <taxon>Leotiomycetes</taxon>
        <taxon>Helotiales</taxon>
        <taxon>Ploettnerulaceae</taxon>
        <taxon>Oculimacula</taxon>
    </lineage>
</organism>
<dbReference type="EMBL" id="JAZHXI010000008">
    <property type="protein sequence ID" value="KAL2068730.1"/>
    <property type="molecule type" value="Genomic_DNA"/>
</dbReference>
<comment type="caution">
    <text evidence="1">The sequence shown here is derived from an EMBL/GenBank/DDBJ whole genome shotgun (WGS) entry which is preliminary data.</text>
</comment>
<accession>A0ABR4CFI9</accession>
<proteinExistence type="predicted"/>
<evidence type="ECO:0000313" key="1">
    <source>
        <dbReference type="EMBL" id="KAL2068730.1"/>
    </source>
</evidence>
<protein>
    <submittedName>
        <fullName evidence="1">Uncharacterized protein</fullName>
    </submittedName>
</protein>
<evidence type="ECO:0000313" key="2">
    <source>
        <dbReference type="Proteomes" id="UP001595075"/>
    </source>
</evidence>